<proteinExistence type="inferred from homology"/>
<dbReference type="EMBL" id="OC931540">
    <property type="protein sequence ID" value="CAD7659171.1"/>
    <property type="molecule type" value="Genomic_DNA"/>
</dbReference>
<sequence length="292" mass="34078">MLLSERRLGPKLYGVFAGGRLEEYIPSRNMTFPEFKDPVFGKAIARKFAVIHRLDVPINKHPNWLLDTLDLWAQTAIDYHTDPNNSLNIQNPKLETDLYAFDYKSELKWLRQLLTTCGSPPVFSHNDLSETNVLIPDDSTAYADGIVFIDFEWAHYNYRGFDIANYFTKFMFDFSTPEYPRVRCDHNAYPNDYEKRVFIREYIKHSKGLTCDKQTEDQMVKEADYFALSAHLLWALWCLNKCHSSGVQTFGFNTLERLSGYVHNKDYLMATAQLYAIPYTQFAALVTKRLFH</sequence>
<comment type="similarity">
    <text evidence="3">Belongs to the choline/ethanolamine kinase family.</text>
</comment>
<dbReference type="SUPFAM" id="SSF56112">
    <property type="entry name" value="Protein kinase-like (PK-like)"/>
    <property type="match status" value="1"/>
</dbReference>
<evidence type="ECO:0000313" key="4">
    <source>
        <dbReference type="EMBL" id="CAD7659171.1"/>
    </source>
</evidence>
<evidence type="ECO:0000256" key="1">
    <source>
        <dbReference type="ARBA" id="ARBA00023209"/>
    </source>
</evidence>
<dbReference type="Pfam" id="PF01633">
    <property type="entry name" value="Choline_kinase"/>
    <property type="match status" value="1"/>
</dbReference>
<evidence type="ECO:0000313" key="5">
    <source>
        <dbReference type="Proteomes" id="UP000728032"/>
    </source>
</evidence>
<organism evidence="4">
    <name type="scientific">Oppiella nova</name>
    <dbReference type="NCBI Taxonomy" id="334625"/>
    <lineage>
        <taxon>Eukaryota</taxon>
        <taxon>Metazoa</taxon>
        <taxon>Ecdysozoa</taxon>
        <taxon>Arthropoda</taxon>
        <taxon>Chelicerata</taxon>
        <taxon>Arachnida</taxon>
        <taxon>Acari</taxon>
        <taxon>Acariformes</taxon>
        <taxon>Sarcoptiformes</taxon>
        <taxon>Oribatida</taxon>
        <taxon>Brachypylina</taxon>
        <taxon>Oppioidea</taxon>
        <taxon>Oppiidae</taxon>
        <taxon>Oppiella</taxon>
    </lineage>
</organism>
<dbReference type="InterPro" id="IPR011009">
    <property type="entry name" value="Kinase-like_dom_sf"/>
</dbReference>
<dbReference type="EMBL" id="CAJPVJ010016715">
    <property type="protein sequence ID" value="CAG2176333.1"/>
    <property type="molecule type" value="Genomic_DNA"/>
</dbReference>
<dbReference type="GO" id="GO:0004305">
    <property type="term" value="F:ethanolamine kinase activity"/>
    <property type="evidence" value="ECO:0007669"/>
    <property type="project" value="TreeGrafter"/>
</dbReference>
<evidence type="ECO:0000256" key="3">
    <source>
        <dbReference type="ARBA" id="ARBA00038211"/>
    </source>
</evidence>
<protein>
    <recommendedName>
        <fullName evidence="6">Choline/ethanolamine kinase</fullName>
    </recommendedName>
</protein>
<dbReference type="GO" id="GO:0006646">
    <property type="term" value="P:phosphatidylethanolamine biosynthetic process"/>
    <property type="evidence" value="ECO:0007669"/>
    <property type="project" value="TreeGrafter"/>
</dbReference>
<dbReference type="GO" id="GO:0004103">
    <property type="term" value="F:choline kinase activity"/>
    <property type="evidence" value="ECO:0007669"/>
    <property type="project" value="TreeGrafter"/>
</dbReference>
<dbReference type="PANTHER" id="PTHR22603:SF93">
    <property type="entry name" value="RE24176P"/>
    <property type="match status" value="1"/>
</dbReference>
<dbReference type="AlphaFoldDB" id="A0A7R9MFD9"/>
<dbReference type="PANTHER" id="PTHR22603">
    <property type="entry name" value="CHOLINE/ETHANOALAMINE KINASE"/>
    <property type="match status" value="1"/>
</dbReference>
<accession>A0A7R9MFD9</accession>
<gene>
    <name evidence="4" type="ORF">ONB1V03_LOCUS15767</name>
</gene>
<dbReference type="Gene3D" id="3.90.1200.10">
    <property type="match status" value="1"/>
</dbReference>
<evidence type="ECO:0008006" key="6">
    <source>
        <dbReference type="Google" id="ProtNLM"/>
    </source>
</evidence>
<keyword evidence="1" id="KW-0444">Lipid biosynthesis</keyword>
<name>A0A7R9MFD9_9ACAR</name>
<keyword evidence="5" id="KW-1185">Reference proteome</keyword>
<dbReference type="GO" id="GO:0005737">
    <property type="term" value="C:cytoplasm"/>
    <property type="evidence" value="ECO:0007669"/>
    <property type="project" value="TreeGrafter"/>
</dbReference>
<reference evidence="4" key="1">
    <citation type="submission" date="2020-11" db="EMBL/GenBank/DDBJ databases">
        <authorList>
            <person name="Tran Van P."/>
        </authorList>
    </citation>
    <scope>NUCLEOTIDE SEQUENCE</scope>
</reference>
<keyword evidence="2" id="KW-1208">Phospholipid metabolism</keyword>
<evidence type="ECO:0000256" key="2">
    <source>
        <dbReference type="ARBA" id="ARBA00023264"/>
    </source>
</evidence>
<dbReference type="Proteomes" id="UP000728032">
    <property type="component" value="Unassembled WGS sequence"/>
</dbReference>
<dbReference type="OrthoDB" id="3649325at2759"/>
<keyword evidence="1" id="KW-0443">Lipid metabolism</keyword>
<keyword evidence="1" id="KW-0594">Phospholipid biosynthesis</keyword>